<keyword evidence="2" id="KW-1185">Reference proteome</keyword>
<organism evidence="1 2">
    <name type="scientific">Edaphochlamys debaryana</name>
    <dbReference type="NCBI Taxonomy" id="47281"/>
    <lineage>
        <taxon>Eukaryota</taxon>
        <taxon>Viridiplantae</taxon>
        <taxon>Chlorophyta</taxon>
        <taxon>core chlorophytes</taxon>
        <taxon>Chlorophyceae</taxon>
        <taxon>CS clade</taxon>
        <taxon>Chlamydomonadales</taxon>
        <taxon>Chlamydomonadales incertae sedis</taxon>
        <taxon>Edaphochlamys</taxon>
    </lineage>
</organism>
<name>A0A835XMC4_9CHLO</name>
<reference evidence="1" key="1">
    <citation type="journal article" date="2020" name="bioRxiv">
        <title>Comparative genomics of Chlamydomonas.</title>
        <authorList>
            <person name="Craig R.J."/>
            <person name="Hasan A.R."/>
            <person name="Ness R.W."/>
            <person name="Keightley P.D."/>
        </authorList>
    </citation>
    <scope>NUCLEOTIDE SEQUENCE</scope>
    <source>
        <strain evidence="1">CCAP 11/70</strain>
    </source>
</reference>
<comment type="caution">
    <text evidence="1">The sequence shown here is derived from an EMBL/GenBank/DDBJ whole genome shotgun (WGS) entry which is preliminary data.</text>
</comment>
<accession>A0A835XMC4</accession>
<gene>
    <name evidence="1" type="ORF">HYH03_014650</name>
</gene>
<sequence>MLGRTKLALAKSSTPSAILLLGPAALALERLPPVLASAVRDAQSADAYKPAALVAQCSAAAAEDAAAAEVAAEGGDSAGELGGMTPEPGSRNSGAAVCGRTLLTASAVEELSALASGVARLVSDAWGGCGVNGAPCLGFVDMHRLTKGHEALAVAAADTAAGAILGPAGTTPGPGAVAGPNSAAQSYPALAAPILLEALAKAATQLAIPPPTITTVH</sequence>
<dbReference type="EMBL" id="JAEHOE010000108">
    <property type="protein sequence ID" value="KAG2486723.1"/>
    <property type="molecule type" value="Genomic_DNA"/>
</dbReference>
<protein>
    <submittedName>
        <fullName evidence="1">Uncharacterized protein</fullName>
    </submittedName>
</protein>
<proteinExistence type="predicted"/>
<evidence type="ECO:0000313" key="1">
    <source>
        <dbReference type="EMBL" id="KAG2486723.1"/>
    </source>
</evidence>
<evidence type="ECO:0000313" key="2">
    <source>
        <dbReference type="Proteomes" id="UP000612055"/>
    </source>
</evidence>
<dbReference type="Proteomes" id="UP000612055">
    <property type="component" value="Unassembled WGS sequence"/>
</dbReference>
<dbReference type="AlphaFoldDB" id="A0A835XMC4"/>